<proteinExistence type="predicted"/>
<dbReference type="SUPFAM" id="SSF81301">
    <property type="entry name" value="Nucleotidyltransferase"/>
    <property type="match status" value="1"/>
</dbReference>
<dbReference type="AlphaFoldDB" id="E3FUL3"/>
<dbReference type="Proteomes" id="UP000001351">
    <property type="component" value="Chromosome"/>
</dbReference>
<protein>
    <submittedName>
        <fullName evidence="1">Conserved uncharacterized protein</fullName>
    </submittedName>
</protein>
<dbReference type="STRING" id="378806.STAUR_6955"/>
<dbReference type="InterPro" id="IPR007344">
    <property type="entry name" value="GrpB/CoaE"/>
</dbReference>
<keyword evidence="2" id="KW-1185">Reference proteome</keyword>
<sequence length="237" mass="27229">MEPTDIGNDARNPGGQQGALRMMRVIRQLKERLGIQHIGGEPIEHLVRRWSRVEMPELNLEVRAYDPSWPVLFERERQRLQKALEAEPLIDIQHVGSTSIPPMPSKNIVDLAVALTLPLCTDSQKERLESLGYRYHGTSPIDPGFFWFWRLEDGTALVVHLCDPRAAWYTNLLHFRDYMREHLEERASYERLKRELASVPGQSWLEYSVLKRHLLQQITDRANVWAAARGGAGSNGS</sequence>
<dbReference type="Pfam" id="PF04229">
    <property type="entry name" value="GrpB"/>
    <property type="match status" value="1"/>
</dbReference>
<evidence type="ECO:0000313" key="2">
    <source>
        <dbReference type="Proteomes" id="UP000001351"/>
    </source>
</evidence>
<accession>E3FUL3</accession>
<dbReference type="HOGENOM" id="CLU_086407_4_1_7"/>
<dbReference type="RefSeq" id="WP_013377576.1">
    <property type="nucleotide sequence ID" value="NC_014623.1"/>
</dbReference>
<dbReference type="PANTHER" id="PTHR34822">
    <property type="entry name" value="GRPB DOMAIN PROTEIN (AFU_ORTHOLOGUE AFUA_1G01530)"/>
    <property type="match status" value="1"/>
</dbReference>
<dbReference type="KEGG" id="sur:STAUR_6955"/>
<gene>
    <name evidence="1" type="ordered locus">STAUR_6955</name>
</gene>
<reference evidence="1 2" key="1">
    <citation type="journal article" date="2011" name="Mol. Biol. Evol.">
        <title>Comparative genomic analysis of fruiting body formation in Myxococcales.</title>
        <authorList>
            <person name="Huntley S."/>
            <person name="Hamann N."/>
            <person name="Wegener-Feldbrugge S."/>
            <person name="Treuner-Lange A."/>
            <person name="Kube M."/>
            <person name="Reinhardt R."/>
            <person name="Klages S."/>
            <person name="Muller R."/>
            <person name="Ronning C.M."/>
            <person name="Nierman W.C."/>
            <person name="Sogaard-Andersen L."/>
        </authorList>
    </citation>
    <scope>NUCLEOTIDE SEQUENCE [LARGE SCALE GENOMIC DNA]</scope>
    <source>
        <strain evidence="1 2">DW4/3-1</strain>
    </source>
</reference>
<evidence type="ECO:0000313" key="1">
    <source>
        <dbReference type="EMBL" id="ADO74711.1"/>
    </source>
</evidence>
<dbReference type="PANTHER" id="PTHR34822:SF1">
    <property type="entry name" value="GRPB FAMILY PROTEIN"/>
    <property type="match status" value="1"/>
</dbReference>
<dbReference type="InterPro" id="IPR043519">
    <property type="entry name" value="NT_sf"/>
</dbReference>
<name>E3FUL3_STIAD</name>
<dbReference type="Gene3D" id="3.30.460.10">
    <property type="entry name" value="Beta Polymerase, domain 2"/>
    <property type="match status" value="1"/>
</dbReference>
<dbReference type="eggNOG" id="COG2320">
    <property type="taxonomic scope" value="Bacteria"/>
</dbReference>
<organism evidence="1 2">
    <name type="scientific">Stigmatella aurantiaca (strain DW4/3-1)</name>
    <dbReference type="NCBI Taxonomy" id="378806"/>
    <lineage>
        <taxon>Bacteria</taxon>
        <taxon>Pseudomonadati</taxon>
        <taxon>Myxococcota</taxon>
        <taxon>Myxococcia</taxon>
        <taxon>Myxococcales</taxon>
        <taxon>Cystobacterineae</taxon>
        <taxon>Archangiaceae</taxon>
        <taxon>Stigmatella</taxon>
    </lineage>
</organism>
<dbReference type="EMBL" id="CP002271">
    <property type="protein sequence ID" value="ADO74711.1"/>
    <property type="molecule type" value="Genomic_DNA"/>
</dbReference>